<sequence>MRESELLVDVRLTPISRKRGFSKTALATALAAAGIACRHMRALGNPKWNRAGFSGSPAEPGTARGVYADRLLAAEARSR</sequence>
<dbReference type="RefSeq" id="WP_091103881.1">
    <property type="nucleotide sequence ID" value="NZ_FOBF01000016.1"/>
</dbReference>
<dbReference type="AlphaFoldDB" id="A0A1H8AJL8"/>
<dbReference type="OrthoDB" id="9789109at2"/>
<organism evidence="1 2">
    <name type="scientific">Nonomuraea pusilla</name>
    <dbReference type="NCBI Taxonomy" id="46177"/>
    <lineage>
        <taxon>Bacteria</taxon>
        <taxon>Bacillati</taxon>
        <taxon>Actinomycetota</taxon>
        <taxon>Actinomycetes</taxon>
        <taxon>Streptosporangiales</taxon>
        <taxon>Streptosporangiaceae</taxon>
        <taxon>Nonomuraea</taxon>
    </lineage>
</organism>
<protein>
    <submittedName>
        <fullName evidence="1">Uncharacterized protein</fullName>
    </submittedName>
</protein>
<dbReference type="STRING" id="46177.SAMN05660976_05837"/>
<evidence type="ECO:0000313" key="1">
    <source>
        <dbReference type="EMBL" id="SEM69999.1"/>
    </source>
</evidence>
<proteinExistence type="predicted"/>
<dbReference type="EMBL" id="FOBF01000016">
    <property type="protein sequence ID" value="SEM69999.1"/>
    <property type="molecule type" value="Genomic_DNA"/>
</dbReference>
<name>A0A1H8AJL8_9ACTN</name>
<dbReference type="InterPro" id="IPR007438">
    <property type="entry name" value="DUF488"/>
</dbReference>
<keyword evidence="2" id="KW-1185">Reference proteome</keyword>
<reference evidence="1 2" key="1">
    <citation type="submission" date="2016-10" db="EMBL/GenBank/DDBJ databases">
        <authorList>
            <person name="de Groot N.N."/>
        </authorList>
    </citation>
    <scope>NUCLEOTIDE SEQUENCE [LARGE SCALE GENOMIC DNA]</scope>
    <source>
        <strain evidence="1 2">DSM 43357</strain>
    </source>
</reference>
<dbReference type="Pfam" id="PF04343">
    <property type="entry name" value="DUF488"/>
    <property type="match status" value="1"/>
</dbReference>
<dbReference type="Proteomes" id="UP000198953">
    <property type="component" value="Unassembled WGS sequence"/>
</dbReference>
<accession>A0A1H8AJL8</accession>
<evidence type="ECO:0000313" key="2">
    <source>
        <dbReference type="Proteomes" id="UP000198953"/>
    </source>
</evidence>
<gene>
    <name evidence="1" type="ORF">SAMN05660976_05837</name>
</gene>